<dbReference type="Gene3D" id="2.160.10.10">
    <property type="entry name" value="Hexapeptide repeat proteins"/>
    <property type="match status" value="2"/>
</dbReference>
<keyword evidence="5" id="KW-1185">Reference proteome</keyword>
<dbReference type="InterPro" id="IPR001451">
    <property type="entry name" value="Hexapep"/>
</dbReference>
<dbReference type="InterPro" id="IPR018357">
    <property type="entry name" value="Hexapep_transf_CS"/>
</dbReference>
<dbReference type="PANTHER" id="PTHR23416:SF23">
    <property type="entry name" value="ACETYLTRANSFERASE C18B11.09C-RELATED"/>
    <property type="match status" value="1"/>
</dbReference>
<proteinExistence type="inferred from homology"/>
<evidence type="ECO:0008006" key="6">
    <source>
        <dbReference type="Google" id="ProtNLM"/>
    </source>
</evidence>
<sequence>MNTPLPVSDLTEQSLDTVPADCVVGRNVRVRAGRLRIGSGVHIGDDAVLVGDEVELADGVRIGAGTDLRASSLVLGTGSEVAAGVRALVAERLWTGRAARVSKGVDILCRDFTAGNLLYLGDGTSVGYGGTTTSTATVRIGDRVTVGQHTILNANHGIVLGDNVGTGSYLAVWTHGYHFGHGPLIGVAPAYAPVHVGRNVWLGFQVTLLPGVTIGDNTMVAAGSVVTGPVPGDVLVGGVPAKVKKQLDGTAVTGEAADRAVREVLRTWLRELRWKGCAVTEDAGNPDAAELRVALADGSEELRAALLPHGAPPPLPREEPLALVTVEDRPDIRTGDGSPLTVFELRSGRLRGRDSALVQDLRDQLRRHAMPCGDSTCFTAVTPSAFARLASAVPGG</sequence>
<dbReference type="PROSITE" id="PS00101">
    <property type="entry name" value="HEXAPEP_TRANSFERASES"/>
    <property type="match status" value="1"/>
</dbReference>
<accession>A0A0B5ES16</accession>
<dbReference type="SUPFAM" id="SSF51161">
    <property type="entry name" value="Trimeric LpxA-like enzymes"/>
    <property type="match status" value="2"/>
</dbReference>
<keyword evidence="2" id="KW-0808">Transferase</keyword>
<reference evidence="4 5" key="1">
    <citation type="submission" date="2015-01" db="EMBL/GenBank/DDBJ databases">
        <title>Enhanced salinomycin production by adjusting the supply of polyketide extender units in Streptomyce albus DSM 41398.</title>
        <authorList>
            <person name="Lu C."/>
        </authorList>
    </citation>
    <scope>NUCLEOTIDE SEQUENCE [LARGE SCALE GENOMIC DNA]</scope>
    <source>
        <strain evidence="5">ATCC 21838 / DSM 41398 / FERM P-419 / JCM 4703 / NBRC 107858</strain>
    </source>
</reference>
<gene>
    <name evidence="4" type="ORF">SLNWT_0536</name>
</gene>
<evidence type="ECO:0000313" key="4">
    <source>
        <dbReference type="EMBL" id="AJE80912.1"/>
    </source>
</evidence>
<comment type="similarity">
    <text evidence="1">Belongs to the transferase hexapeptide repeat family.</text>
</comment>
<evidence type="ECO:0000256" key="2">
    <source>
        <dbReference type="ARBA" id="ARBA00022679"/>
    </source>
</evidence>
<dbReference type="InterPro" id="IPR051159">
    <property type="entry name" value="Hexapeptide_acetyltransf"/>
</dbReference>
<dbReference type="EMBL" id="CP010519">
    <property type="protein sequence ID" value="AJE80912.1"/>
    <property type="molecule type" value="Genomic_DNA"/>
</dbReference>
<dbReference type="GO" id="GO:0005829">
    <property type="term" value="C:cytosol"/>
    <property type="evidence" value="ECO:0007669"/>
    <property type="project" value="TreeGrafter"/>
</dbReference>
<name>A0A0B5ES16_STRA4</name>
<protein>
    <recommendedName>
        <fullName evidence="6">Transferase</fullName>
    </recommendedName>
</protein>
<dbReference type="Proteomes" id="UP000031523">
    <property type="component" value="Chromosome"/>
</dbReference>
<organism evidence="4 5">
    <name type="scientific">Streptomyces albus (strain ATCC 21838 / DSM 41398 / FERM P-419 / JCM 4703 / NBRC 107858)</name>
    <dbReference type="NCBI Taxonomy" id="1081613"/>
    <lineage>
        <taxon>Bacteria</taxon>
        <taxon>Bacillati</taxon>
        <taxon>Actinomycetota</taxon>
        <taxon>Actinomycetes</taxon>
        <taxon>Kitasatosporales</taxon>
        <taxon>Streptomycetaceae</taxon>
        <taxon>Streptomyces</taxon>
    </lineage>
</organism>
<keyword evidence="3" id="KW-0677">Repeat</keyword>
<dbReference type="CDD" id="cd04647">
    <property type="entry name" value="LbH_MAT_like"/>
    <property type="match status" value="1"/>
</dbReference>
<dbReference type="Pfam" id="PF00132">
    <property type="entry name" value="Hexapep"/>
    <property type="match status" value="1"/>
</dbReference>
<dbReference type="AlphaFoldDB" id="A0A0B5ES16"/>
<dbReference type="KEGG" id="sals:SLNWT_0536"/>
<dbReference type="InterPro" id="IPR011004">
    <property type="entry name" value="Trimer_LpxA-like_sf"/>
</dbReference>
<dbReference type="GO" id="GO:0008374">
    <property type="term" value="F:O-acyltransferase activity"/>
    <property type="evidence" value="ECO:0007669"/>
    <property type="project" value="TreeGrafter"/>
</dbReference>
<evidence type="ECO:0000256" key="1">
    <source>
        <dbReference type="ARBA" id="ARBA00007274"/>
    </source>
</evidence>
<evidence type="ECO:0000313" key="5">
    <source>
        <dbReference type="Proteomes" id="UP000031523"/>
    </source>
</evidence>
<dbReference type="Pfam" id="PF14602">
    <property type="entry name" value="Hexapep_2"/>
    <property type="match status" value="1"/>
</dbReference>
<evidence type="ECO:0000256" key="3">
    <source>
        <dbReference type="ARBA" id="ARBA00022737"/>
    </source>
</evidence>
<dbReference type="PANTHER" id="PTHR23416">
    <property type="entry name" value="SIALIC ACID SYNTHASE-RELATED"/>
    <property type="match status" value="1"/>
</dbReference>